<feature type="chain" id="PRO_5021747192" evidence="1">
    <location>
        <begin position="27"/>
        <end position="230"/>
    </location>
</feature>
<dbReference type="RefSeq" id="WP_185763647.1">
    <property type="nucleotide sequence ID" value="NZ_RIBP01000001.1"/>
</dbReference>
<organism evidence="2 3">
    <name type="scientific">Niallia circulans</name>
    <name type="common">Bacillus circulans</name>
    <dbReference type="NCBI Taxonomy" id="1397"/>
    <lineage>
        <taxon>Bacteria</taxon>
        <taxon>Bacillati</taxon>
        <taxon>Bacillota</taxon>
        <taxon>Bacilli</taxon>
        <taxon>Bacillales</taxon>
        <taxon>Bacillaceae</taxon>
        <taxon>Niallia</taxon>
    </lineage>
</organism>
<sequence length="230" mass="25486">MKFSYKKSLAGLTLAFTLLMPTLAFASEENEVLSELNQIEINTLIDRHYNYNPEDLRAATEEEYEEIVNKANEELEENPNLEVNVVEILDELNLSDISTDIEDVQPKIQARAISFGLGAVGFESYSRSSTRFSAQPHVINYVPLTTIDQIAGYVKGYSVVPGSSTYILQYSSYFSVAKVKQGTTKVLSKKSVPHFGKSAKMKIDAFIVDEGKSTAATNTIVSKTDGKFTN</sequence>
<dbReference type="Proteomes" id="UP000319837">
    <property type="component" value="Unassembled WGS sequence"/>
</dbReference>
<dbReference type="AlphaFoldDB" id="A0A553STB3"/>
<evidence type="ECO:0000256" key="1">
    <source>
        <dbReference type="SAM" id="SignalP"/>
    </source>
</evidence>
<name>A0A553STB3_NIACI</name>
<accession>A0A553STB3</accession>
<reference evidence="3" key="1">
    <citation type="submission" date="2018-10" db="EMBL/GenBank/DDBJ databases">
        <title>FDA dAtabase for Regulatory Grade micrObial Sequences (FDA-ARGOS): Supporting development and validation of Infectious Disease Dx tests.</title>
        <authorList>
            <person name="Minogue T."/>
            <person name="Wolcott M."/>
            <person name="Wasieloski L."/>
            <person name="Aguilar W."/>
            <person name="Moore D."/>
            <person name="Tallon L."/>
            <person name="Sadzewicz L."/>
            <person name="Sengamalay N."/>
            <person name="Ott S."/>
            <person name="Godinez A."/>
            <person name="Nagaraj S."/>
            <person name="Vavikolanu K."/>
            <person name="Vyas G."/>
            <person name="Nadendla S."/>
            <person name="George J."/>
            <person name="Sichtig H."/>
        </authorList>
    </citation>
    <scope>NUCLEOTIDE SEQUENCE [LARGE SCALE GENOMIC DNA]</scope>
    <source>
        <strain evidence="3">FDAARGOS_343</strain>
    </source>
</reference>
<dbReference type="EMBL" id="RIBP01000001">
    <property type="protein sequence ID" value="TRZ40247.1"/>
    <property type="molecule type" value="Genomic_DNA"/>
</dbReference>
<comment type="caution">
    <text evidence="2">The sequence shown here is derived from an EMBL/GenBank/DDBJ whole genome shotgun (WGS) entry which is preliminary data.</text>
</comment>
<feature type="signal peptide" evidence="1">
    <location>
        <begin position="1"/>
        <end position="26"/>
    </location>
</feature>
<gene>
    <name evidence="2" type="ORF">CEQ21_04730</name>
</gene>
<evidence type="ECO:0000313" key="3">
    <source>
        <dbReference type="Proteomes" id="UP000319837"/>
    </source>
</evidence>
<proteinExistence type="predicted"/>
<protein>
    <submittedName>
        <fullName evidence="2">Uncharacterized protein</fullName>
    </submittedName>
</protein>
<evidence type="ECO:0000313" key="2">
    <source>
        <dbReference type="EMBL" id="TRZ40247.1"/>
    </source>
</evidence>
<keyword evidence="1" id="KW-0732">Signal</keyword>